<dbReference type="AlphaFoldDB" id="A0A1T4XJ83"/>
<dbReference type="OrthoDB" id="9795626at2"/>
<dbReference type="GO" id="GO:0006302">
    <property type="term" value="P:double-strand break repair"/>
    <property type="evidence" value="ECO:0007669"/>
    <property type="project" value="InterPro"/>
</dbReference>
<dbReference type="GO" id="GO:0004527">
    <property type="term" value="F:exonuclease activity"/>
    <property type="evidence" value="ECO:0007669"/>
    <property type="project" value="UniProtKB-KW"/>
</dbReference>
<evidence type="ECO:0000256" key="1">
    <source>
        <dbReference type="ARBA" id="ARBA00006930"/>
    </source>
</evidence>
<evidence type="ECO:0000256" key="3">
    <source>
        <dbReference type="ARBA" id="ARBA00013368"/>
    </source>
</evidence>
<dbReference type="Proteomes" id="UP000190286">
    <property type="component" value="Unassembled WGS sequence"/>
</dbReference>
<dbReference type="PANTHER" id="PTHR32114:SF2">
    <property type="entry name" value="ABC TRANSPORTER ABCH.3"/>
    <property type="match status" value="1"/>
</dbReference>
<accession>A0A1T4XJ83</accession>
<keyword evidence="7" id="KW-0540">Nuclease</keyword>
<comment type="similarity">
    <text evidence="1">Belongs to the SMC family. SbcC subfamily.</text>
</comment>
<dbReference type="EMBL" id="FUYF01000011">
    <property type="protein sequence ID" value="SKA89629.1"/>
    <property type="molecule type" value="Genomic_DNA"/>
</dbReference>
<evidence type="ECO:0000313" key="7">
    <source>
        <dbReference type="EMBL" id="SKA89629.1"/>
    </source>
</evidence>
<dbReference type="Pfam" id="PF13476">
    <property type="entry name" value="AAA_23"/>
    <property type="match status" value="1"/>
</dbReference>
<evidence type="ECO:0000256" key="2">
    <source>
        <dbReference type="ARBA" id="ARBA00011322"/>
    </source>
</evidence>
<comment type="subunit">
    <text evidence="2">Heterodimer of SbcC and SbcD.</text>
</comment>
<sequence length="831" mass="90111">MKPQKLILTAFGPYAGRTELDFSAFGGSGLFLIGGDTGAGKTALFDAITFALYGETSGENRKTTMLRSDFAAPDAETSVELAFTHRGRSYTVRRWPDQQRAAKRGTGMVKVPAKAELNREPDEPVSGASAVTDAVVKLLGIDAKQFAQVSMLAQNDFTRLLNAPSADRAAILRRIFDTADHQRLGQAAVEHARKADEECKRLDDVLLMHVGTLIGDGADEETAADLAEMQAERDPFAAGAAAELGRLLLEADDANEKRQTNVMNELDEKIARGDAGLKIAEERAARRRQLAGLVAEEQRAADVEHQTDLIMTDLEKRTANVKENIAKNEADRAALSQAEADLLKTDHRIELAEGLSADCRQLLQNLADADKADEDAAARQAEYVAAQAALDSAEEEYSTMQRQLNANRAGLLAKDLQKGKPCPVCGSTKHPKIAALPKDHITEKQLEEREKALTAQRRSTAAASRTAGDAAAHAHELRAALQRDADGFFARRGDRYTGKPAAELTPDELKIALTAQQTSLTEGLRGLQADHLKLKQKTDRARSLAKQADLLNGQLTDLEKQRFAATRRAANAKAGHAAASARVQQMRETMPKRDNPDALTQLQDALARLRRDRAAAMAARDAAVHRLHTNRAAIDALQKTMRESAAAREKRAMWDNLSKTINGNLTGKIKLPFEQYVQAFYFDGVVEAANLRFTRMTDGQYRLLRRKSEAVGGKTALDLDVFDAYTGKTRPVGSLSGGESFMAALSLALGISDTIQQNAGGVVIETLFIDEGFGSLDSDSLEKAVDTLAGLAGGDKLIGVISHVEALQDRLTRQIHVTKTRAGSKAEIEIS</sequence>
<evidence type="ECO:0000256" key="5">
    <source>
        <dbReference type="SAM" id="MobiDB-lite"/>
    </source>
</evidence>
<feature type="region of interest" description="Disordered" evidence="5">
    <location>
        <begin position="451"/>
        <end position="474"/>
    </location>
</feature>
<keyword evidence="7" id="KW-0378">Hydrolase</keyword>
<feature type="compositionally biased region" description="Low complexity" evidence="5">
    <location>
        <begin position="453"/>
        <end position="471"/>
    </location>
</feature>
<gene>
    <name evidence="7" type="ORF">SAMN02745178_01952</name>
</gene>
<proteinExistence type="inferred from homology"/>
<evidence type="ECO:0000259" key="6">
    <source>
        <dbReference type="Pfam" id="PF13476"/>
    </source>
</evidence>
<dbReference type="GO" id="GO:0016887">
    <property type="term" value="F:ATP hydrolysis activity"/>
    <property type="evidence" value="ECO:0007669"/>
    <property type="project" value="InterPro"/>
</dbReference>
<evidence type="ECO:0000256" key="4">
    <source>
        <dbReference type="SAM" id="Coils"/>
    </source>
</evidence>
<keyword evidence="7" id="KW-0269">Exonuclease</keyword>
<reference evidence="7 8" key="1">
    <citation type="submission" date="2017-02" db="EMBL/GenBank/DDBJ databases">
        <authorList>
            <person name="Peterson S.W."/>
        </authorList>
    </citation>
    <scope>NUCLEOTIDE SEQUENCE [LARGE SCALE GENOMIC DNA]</scope>
    <source>
        <strain evidence="7 8">ATCC 27749</strain>
    </source>
</reference>
<evidence type="ECO:0000313" key="8">
    <source>
        <dbReference type="Proteomes" id="UP000190286"/>
    </source>
</evidence>
<protein>
    <recommendedName>
        <fullName evidence="3">Nuclease SbcCD subunit C</fullName>
    </recommendedName>
</protein>
<dbReference type="STRING" id="745368.SAMN02745178_01952"/>
<organism evidence="7 8">
    <name type="scientific">Gemmiger formicilis</name>
    <dbReference type="NCBI Taxonomy" id="745368"/>
    <lineage>
        <taxon>Bacteria</taxon>
        <taxon>Bacillati</taxon>
        <taxon>Bacillota</taxon>
        <taxon>Clostridia</taxon>
        <taxon>Eubacteriales</taxon>
        <taxon>Gemmiger</taxon>
    </lineage>
</organism>
<dbReference type="SUPFAM" id="SSF52540">
    <property type="entry name" value="P-loop containing nucleoside triphosphate hydrolases"/>
    <property type="match status" value="1"/>
</dbReference>
<dbReference type="GeneID" id="93338404"/>
<dbReference type="Gene3D" id="3.40.50.300">
    <property type="entry name" value="P-loop containing nucleotide triphosphate hydrolases"/>
    <property type="match status" value="2"/>
</dbReference>
<keyword evidence="8" id="KW-1185">Reference proteome</keyword>
<name>A0A1T4XJ83_9FIRM</name>
<feature type="coiled-coil region" evidence="4">
    <location>
        <begin position="311"/>
        <end position="403"/>
    </location>
</feature>
<dbReference type="InterPro" id="IPR027417">
    <property type="entry name" value="P-loop_NTPase"/>
</dbReference>
<feature type="domain" description="Rad50/SbcC-type AAA" evidence="6">
    <location>
        <begin position="5"/>
        <end position="203"/>
    </location>
</feature>
<dbReference type="InterPro" id="IPR038729">
    <property type="entry name" value="Rad50/SbcC_AAA"/>
</dbReference>
<keyword evidence="4" id="KW-0175">Coiled coil</keyword>
<dbReference type="PANTHER" id="PTHR32114">
    <property type="entry name" value="ABC TRANSPORTER ABCH.3"/>
    <property type="match status" value="1"/>
</dbReference>
<dbReference type="RefSeq" id="WP_078784852.1">
    <property type="nucleotide sequence ID" value="NZ_FUYF01000011.1"/>
</dbReference>
<dbReference type="Pfam" id="PF13558">
    <property type="entry name" value="SbcC_Walker_B"/>
    <property type="match status" value="1"/>
</dbReference>